<evidence type="ECO:0000313" key="2">
    <source>
        <dbReference type="Proteomes" id="UP000188268"/>
    </source>
</evidence>
<name>A0A1R3I300_COCAP</name>
<organism evidence="1 2">
    <name type="scientific">Corchorus capsularis</name>
    <name type="common">Jute</name>
    <dbReference type="NCBI Taxonomy" id="210143"/>
    <lineage>
        <taxon>Eukaryota</taxon>
        <taxon>Viridiplantae</taxon>
        <taxon>Streptophyta</taxon>
        <taxon>Embryophyta</taxon>
        <taxon>Tracheophyta</taxon>
        <taxon>Spermatophyta</taxon>
        <taxon>Magnoliopsida</taxon>
        <taxon>eudicotyledons</taxon>
        <taxon>Gunneridae</taxon>
        <taxon>Pentapetalae</taxon>
        <taxon>rosids</taxon>
        <taxon>malvids</taxon>
        <taxon>Malvales</taxon>
        <taxon>Malvaceae</taxon>
        <taxon>Grewioideae</taxon>
        <taxon>Apeibeae</taxon>
        <taxon>Corchorus</taxon>
    </lineage>
</organism>
<comment type="caution">
    <text evidence="1">The sequence shown here is derived from an EMBL/GenBank/DDBJ whole genome shotgun (WGS) entry which is preliminary data.</text>
</comment>
<reference evidence="1 2" key="1">
    <citation type="submission" date="2013-09" db="EMBL/GenBank/DDBJ databases">
        <title>Corchorus capsularis genome sequencing.</title>
        <authorList>
            <person name="Alam M."/>
            <person name="Haque M.S."/>
            <person name="Islam M.S."/>
            <person name="Emdad E.M."/>
            <person name="Islam M.M."/>
            <person name="Ahmed B."/>
            <person name="Halim A."/>
            <person name="Hossen Q.M.M."/>
            <person name="Hossain M.Z."/>
            <person name="Ahmed R."/>
            <person name="Khan M.M."/>
            <person name="Islam R."/>
            <person name="Rashid M.M."/>
            <person name="Khan S.A."/>
            <person name="Rahman M.S."/>
            <person name="Alam M."/>
        </authorList>
    </citation>
    <scope>NUCLEOTIDE SEQUENCE [LARGE SCALE GENOMIC DNA]</scope>
    <source>
        <strain evidence="2">cv. CVL-1</strain>
        <tissue evidence="1">Whole seedling</tissue>
    </source>
</reference>
<dbReference type="GO" id="GO:0006508">
    <property type="term" value="P:proteolysis"/>
    <property type="evidence" value="ECO:0007669"/>
    <property type="project" value="UniProtKB-KW"/>
</dbReference>
<dbReference type="AlphaFoldDB" id="A0A1R3I300"/>
<keyword evidence="1" id="KW-0378">Hydrolase</keyword>
<dbReference type="Gramene" id="OMO76975">
    <property type="protein sequence ID" value="OMO76975"/>
    <property type="gene ID" value="CCACVL1_15268"/>
</dbReference>
<evidence type="ECO:0000313" key="1">
    <source>
        <dbReference type="EMBL" id="OMO76975.1"/>
    </source>
</evidence>
<dbReference type="Proteomes" id="UP000188268">
    <property type="component" value="Unassembled WGS sequence"/>
</dbReference>
<proteinExistence type="predicted"/>
<gene>
    <name evidence="1" type="ORF">CCACVL1_15268</name>
</gene>
<dbReference type="GO" id="GO:0008233">
    <property type="term" value="F:peptidase activity"/>
    <property type="evidence" value="ECO:0007669"/>
    <property type="project" value="UniProtKB-KW"/>
</dbReference>
<dbReference type="EMBL" id="AWWV01010836">
    <property type="protein sequence ID" value="OMO76975.1"/>
    <property type="molecule type" value="Genomic_DNA"/>
</dbReference>
<accession>A0A1R3I300</accession>
<protein>
    <submittedName>
        <fullName evidence="1">Minor extracellular protease vpr</fullName>
    </submittedName>
</protein>
<sequence>MPLNLNLNLNLNLIDACQPLWDGILLDDTSLAP</sequence>
<keyword evidence="2" id="KW-1185">Reference proteome</keyword>
<keyword evidence="1" id="KW-0645">Protease</keyword>